<comment type="subcellular location">
    <subcellularLocation>
        <location evidence="1">Cell membrane</location>
        <topology evidence="1">Multi-pass membrane protein</topology>
    </subcellularLocation>
</comment>
<protein>
    <recommendedName>
        <fullName evidence="8">SSD domain-containing protein</fullName>
    </recommendedName>
</protein>
<dbReference type="InterPro" id="IPR017841">
    <property type="entry name" value="Hopanoid_biosynth_HpnN"/>
</dbReference>
<evidence type="ECO:0000313" key="10">
    <source>
        <dbReference type="Proteomes" id="UP000295122"/>
    </source>
</evidence>
<feature type="transmembrane region" description="Helical" evidence="7">
    <location>
        <begin position="469"/>
        <end position="486"/>
    </location>
</feature>
<dbReference type="NCBIfam" id="TIGR03480">
    <property type="entry name" value="HpnN"/>
    <property type="match status" value="1"/>
</dbReference>
<name>A0A4R7C9H0_9HYPH</name>
<accession>A0A4R7C9H0</accession>
<evidence type="ECO:0000256" key="2">
    <source>
        <dbReference type="ARBA" id="ARBA00022475"/>
    </source>
</evidence>
<evidence type="ECO:0000256" key="5">
    <source>
        <dbReference type="ARBA" id="ARBA00023136"/>
    </source>
</evidence>
<dbReference type="PANTHER" id="PTHR33406:SF13">
    <property type="entry name" value="MEMBRANE PROTEIN YDFJ"/>
    <property type="match status" value="1"/>
</dbReference>
<feature type="transmembrane region" description="Helical" evidence="7">
    <location>
        <begin position="343"/>
        <end position="366"/>
    </location>
</feature>
<feature type="transmembrane region" description="Helical" evidence="7">
    <location>
        <begin position="316"/>
        <end position="337"/>
    </location>
</feature>
<gene>
    <name evidence="9" type="ORF">EV668_2235</name>
</gene>
<evidence type="ECO:0000256" key="1">
    <source>
        <dbReference type="ARBA" id="ARBA00004651"/>
    </source>
</evidence>
<evidence type="ECO:0000256" key="7">
    <source>
        <dbReference type="SAM" id="Phobius"/>
    </source>
</evidence>
<feature type="transmembrane region" description="Helical" evidence="7">
    <location>
        <begin position="387"/>
        <end position="406"/>
    </location>
</feature>
<feature type="transmembrane region" description="Helical" evidence="7">
    <location>
        <begin position="725"/>
        <end position="744"/>
    </location>
</feature>
<dbReference type="InterPro" id="IPR000731">
    <property type="entry name" value="SSD"/>
</dbReference>
<comment type="caution">
    <text evidence="9">The sequence shown here is derived from an EMBL/GenBank/DDBJ whole genome shotgun (WGS) entry which is preliminary data.</text>
</comment>
<feature type="transmembrane region" description="Helical" evidence="7">
    <location>
        <begin position="37"/>
        <end position="55"/>
    </location>
</feature>
<evidence type="ECO:0000256" key="6">
    <source>
        <dbReference type="SAM" id="MobiDB-lite"/>
    </source>
</evidence>
<evidence type="ECO:0000256" key="3">
    <source>
        <dbReference type="ARBA" id="ARBA00022692"/>
    </source>
</evidence>
<dbReference type="InterPro" id="IPR004869">
    <property type="entry name" value="MMPL_dom"/>
</dbReference>
<feature type="transmembrane region" description="Helical" evidence="7">
    <location>
        <begin position="777"/>
        <end position="801"/>
    </location>
</feature>
<keyword evidence="5 7" id="KW-0472">Membrane</keyword>
<feature type="transmembrane region" description="Helical" evidence="7">
    <location>
        <begin position="751"/>
        <end position="771"/>
    </location>
</feature>
<keyword evidence="3 7" id="KW-0812">Transmembrane</keyword>
<dbReference type="RefSeq" id="WP_166652407.1">
    <property type="nucleotide sequence ID" value="NZ_SNZR01000011.1"/>
</dbReference>
<keyword evidence="4 7" id="KW-1133">Transmembrane helix</keyword>
<dbReference type="PROSITE" id="PS50156">
    <property type="entry name" value="SSD"/>
    <property type="match status" value="1"/>
</dbReference>
<feature type="transmembrane region" description="Helical" evidence="7">
    <location>
        <begin position="290"/>
        <end position="309"/>
    </location>
</feature>
<dbReference type="Gene3D" id="1.20.1640.10">
    <property type="entry name" value="Multidrug efflux transporter AcrB transmembrane domain"/>
    <property type="match status" value="2"/>
</dbReference>
<dbReference type="GO" id="GO:0005886">
    <property type="term" value="C:plasma membrane"/>
    <property type="evidence" value="ECO:0007669"/>
    <property type="project" value="UniProtKB-SubCell"/>
</dbReference>
<keyword evidence="2" id="KW-1003">Cell membrane</keyword>
<feature type="domain" description="SSD" evidence="8">
    <location>
        <begin position="315"/>
        <end position="441"/>
    </location>
</feature>
<feature type="transmembrane region" description="Helical" evidence="7">
    <location>
        <begin position="813"/>
        <end position="833"/>
    </location>
</feature>
<feature type="transmembrane region" description="Helical" evidence="7">
    <location>
        <begin position="418"/>
        <end position="441"/>
    </location>
</feature>
<dbReference type="PANTHER" id="PTHR33406">
    <property type="entry name" value="MEMBRANE PROTEIN MJ1562-RELATED"/>
    <property type="match status" value="1"/>
</dbReference>
<evidence type="ECO:0000259" key="8">
    <source>
        <dbReference type="PROSITE" id="PS50156"/>
    </source>
</evidence>
<evidence type="ECO:0000256" key="4">
    <source>
        <dbReference type="ARBA" id="ARBA00022989"/>
    </source>
</evidence>
<dbReference type="AlphaFoldDB" id="A0A4R7C9H0"/>
<dbReference type="InterPro" id="IPR050545">
    <property type="entry name" value="Mycobact_MmpL"/>
</dbReference>
<dbReference type="Proteomes" id="UP000295122">
    <property type="component" value="Unassembled WGS sequence"/>
</dbReference>
<evidence type="ECO:0000313" key="9">
    <source>
        <dbReference type="EMBL" id="TDR94943.1"/>
    </source>
</evidence>
<dbReference type="EMBL" id="SNZR01000011">
    <property type="protein sequence ID" value="TDR94943.1"/>
    <property type="molecule type" value="Genomic_DNA"/>
</dbReference>
<sequence length="877" mass="93465">MQRSSETDGHPTPSPTTPSPTSRLGGALVGASIRHPWFVIVLSLLLTLGGVYVAATRFAITTETNQLIETHDAWTRDKITFEDGFPQLSKLIVAVVDGETPELADRGAAKLLEALRGARNPAILSAWRPDGGPFFDRNGLLLLPLDEVRATTQGLVQQQELLLSLAGDPTLRGLLRLIQLGAQQGALADNAALLDQVTATVDRVLGGQKAWLSWQGLMSGKAPETRELRRFVLIDPALDFDALEPAAVAIGEIRAQIARNELTLENGIRVRLTGSAPLADEEFATVRDGAPLHLGLSAVAIAVLLFFALKSGRVIAAVLLTTFAGLVMTIALGLLMVGRFNVISVSVAALFLGLGVDFGIQVAVRYRDERHKFDDVREALRRSGRGIGWSLMLAAMSLLAGFFSFLPTSFKGVSELGLITGVGMIVAFLSSLTLLPALIAVMKPPGEPDTVESPRLAAIDHWILRNRKLVIGASVLLVAAGLPFLLKIEFDANPMHLRSEKTEGVATFLDLTRTPGQTPNTIAVVAADLAAVGPLSDRLSALPEVAQVISIQTFLPADQDEKLALIRKAAEELVALTDPPPAVAAPSDEEIVTALRRTATALEAKAKPGDPQARLAAAFTRLADATPATRQAAAVALVGDLPALFERLRLMLAPERITVDTLPEDIRRDWLSDKGAARIDVTPKGDANDNAVLERFSDAVRAVAPNASGPPIEVVEAGRVIGQSFVIAGSLALAAIFVILTIALRNPFDVALTLGPLVIATLLTLETAYLIGMPLNLANIIALPLMLAVGVNFHIYYMIAWRDGMTDMLASSLTRAIFFSSLVTGIAFGSLWLSKHPGTASMGKLLTISLVYTLLAAFIAVPAFLGPPRQHRNKTSE</sequence>
<organism evidence="9 10">
    <name type="scientific">Enterovirga rhinocerotis</name>
    <dbReference type="NCBI Taxonomy" id="1339210"/>
    <lineage>
        <taxon>Bacteria</taxon>
        <taxon>Pseudomonadati</taxon>
        <taxon>Pseudomonadota</taxon>
        <taxon>Alphaproteobacteria</taxon>
        <taxon>Hyphomicrobiales</taxon>
        <taxon>Methylobacteriaceae</taxon>
        <taxon>Enterovirga</taxon>
    </lineage>
</organism>
<proteinExistence type="predicted"/>
<feature type="region of interest" description="Disordered" evidence="6">
    <location>
        <begin position="1"/>
        <end position="23"/>
    </location>
</feature>
<keyword evidence="10" id="KW-1185">Reference proteome</keyword>
<dbReference type="SUPFAM" id="SSF82866">
    <property type="entry name" value="Multidrug efflux transporter AcrB transmembrane domain"/>
    <property type="match status" value="2"/>
</dbReference>
<feature type="transmembrane region" description="Helical" evidence="7">
    <location>
        <begin position="845"/>
        <end position="865"/>
    </location>
</feature>
<reference evidence="9 10" key="1">
    <citation type="submission" date="2019-03" db="EMBL/GenBank/DDBJ databases">
        <title>Genomic Encyclopedia of Type Strains, Phase IV (KMG-IV): sequencing the most valuable type-strain genomes for metagenomic binning, comparative biology and taxonomic classification.</title>
        <authorList>
            <person name="Goeker M."/>
        </authorList>
    </citation>
    <scope>NUCLEOTIDE SEQUENCE [LARGE SCALE GENOMIC DNA]</scope>
    <source>
        <strain evidence="9 10">DSM 25903</strain>
    </source>
</reference>
<dbReference type="Pfam" id="PF03176">
    <property type="entry name" value="MMPL"/>
    <property type="match status" value="2"/>
</dbReference>